<comment type="caution">
    <text evidence="1">The sequence shown here is derived from an EMBL/GenBank/DDBJ whole genome shotgun (WGS) entry which is preliminary data.</text>
</comment>
<sequence>MSRGPLHVDILLSYRQLGPRSLILLANSSVRHRSIPDVPVHLDRVILAAAHHGLPVDIHPEAYACVALDPLQHRL</sequence>
<keyword evidence="2" id="KW-1185">Reference proteome</keyword>
<evidence type="ECO:0000313" key="1">
    <source>
        <dbReference type="EMBL" id="KAJ3507187.1"/>
    </source>
</evidence>
<protein>
    <submittedName>
        <fullName evidence="1">Uncharacterized protein</fullName>
    </submittedName>
</protein>
<name>A0ACC1REW2_9HYPO</name>
<evidence type="ECO:0000313" key="2">
    <source>
        <dbReference type="Proteomes" id="UP001148629"/>
    </source>
</evidence>
<accession>A0ACC1REW2</accession>
<dbReference type="Proteomes" id="UP001148629">
    <property type="component" value="Unassembled WGS sequence"/>
</dbReference>
<reference evidence="1" key="1">
    <citation type="submission" date="2022-08" db="EMBL/GenBank/DDBJ databases">
        <title>Genome Sequence of Fusarium decemcellulare.</title>
        <authorList>
            <person name="Buettner E."/>
        </authorList>
    </citation>
    <scope>NUCLEOTIDE SEQUENCE</scope>
    <source>
        <strain evidence="1">Babe19</strain>
    </source>
</reference>
<organism evidence="1 2">
    <name type="scientific">Fusarium decemcellulare</name>
    <dbReference type="NCBI Taxonomy" id="57161"/>
    <lineage>
        <taxon>Eukaryota</taxon>
        <taxon>Fungi</taxon>
        <taxon>Dikarya</taxon>
        <taxon>Ascomycota</taxon>
        <taxon>Pezizomycotina</taxon>
        <taxon>Sordariomycetes</taxon>
        <taxon>Hypocreomycetidae</taxon>
        <taxon>Hypocreales</taxon>
        <taxon>Nectriaceae</taxon>
        <taxon>Fusarium</taxon>
        <taxon>Fusarium decemcellulare species complex</taxon>
    </lineage>
</organism>
<gene>
    <name evidence="1" type="ORF">NM208_g15990</name>
</gene>
<dbReference type="EMBL" id="JANRMS010004640">
    <property type="protein sequence ID" value="KAJ3507187.1"/>
    <property type="molecule type" value="Genomic_DNA"/>
</dbReference>
<proteinExistence type="predicted"/>